<evidence type="ECO:0000313" key="9">
    <source>
        <dbReference type="Proteomes" id="UP000199516"/>
    </source>
</evidence>
<dbReference type="Pfam" id="PF14804">
    <property type="entry name" value="Jag_N"/>
    <property type="match status" value="1"/>
</dbReference>
<evidence type="ECO:0000256" key="3">
    <source>
        <dbReference type="ARBA" id="ARBA00022960"/>
    </source>
</evidence>
<dbReference type="SMART" id="SM00393">
    <property type="entry name" value="R3H"/>
    <property type="match status" value="1"/>
</dbReference>
<dbReference type="SUPFAM" id="SSF54814">
    <property type="entry name" value="Prokaryotic type KH domain (KH-domain type II)"/>
    <property type="match status" value="1"/>
</dbReference>
<dbReference type="Gene3D" id="3.30.300.20">
    <property type="match status" value="1"/>
</dbReference>
<dbReference type="EMBL" id="FONT01000002">
    <property type="protein sequence ID" value="SFE63559.1"/>
    <property type="molecule type" value="Genomic_DNA"/>
</dbReference>
<dbReference type="InterPro" id="IPR038247">
    <property type="entry name" value="Jag_N_dom_sf"/>
</dbReference>
<evidence type="ECO:0000259" key="7">
    <source>
        <dbReference type="PROSITE" id="PS51061"/>
    </source>
</evidence>
<dbReference type="InterPro" id="IPR009019">
    <property type="entry name" value="KH_sf_prok-type"/>
</dbReference>
<evidence type="ECO:0000256" key="6">
    <source>
        <dbReference type="HAMAP-Rule" id="MF_00867"/>
    </source>
</evidence>
<dbReference type="InterPro" id="IPR038008">
    <property type="entry name" value="Jag_KH"/>
</dbReference>
<dbReference type="SUPFAM" id="SSF82708">
    <property type="entry name" value="R3H domain"/>
    <property type="match status" value="1"/>
</dbReference>
<dbReference type="GO" id="GO:0009252">
    <property type="term" value="P:peptidoglycan biosynthetic process"/>
    <property type="evidence" value="ECO:0007669"/>
    <property type="project" value="UniProtKB-UniRule"/>
</dbReference>
<accession>A0A1I2C5F4</accession>
<evidence type="ECO:0000313" key="8">
    <source>
        <dbReference type="EMBL" id="SFE63559.1"/>
    </source>
</evidence>
<dbReference type="Pfam" id="PF13083">
    <property type="entry name" value="KH_KhpA-B"/>
    <property type="match status" value="1"/>
</dbReference>
<keyword evidence="3 6" id="KW-0133">Cell shape</keyword>
<comment type="function">
    <text evidence="6">A probable RNA chaperone. Forms a complex with KhpA which binds to cellular RNA and controls its expression. Plays a role in peptidoglycan (PG) homeostasis and cell length regulation.</text>
</comment>
<comment type="subunit">
    <text evidence="6">Forms a complex with KhpA.</text>
</comment>
<dbReference type="STRING" id="930128.SAMN05192532_102722"/>
<dbReference type="InterPro" id="IPR032782">
    <property type="entry name" value="KhpB_N"/>
</dbReference>
<protein>
    <recommendedName>
        <fullName evidence="6">RNA-binding protein KhpB</fullName>
    </recommendedName>
    <alternativeName>
        <fullName evidence="6">RNA-binding protein EloR</fullName>
    </alternativeName>
</protein>
<dbReference type="InterPro" id="IPR039247">
    <property type="entry name" value="KhpB"/>
</dbReference>
<dbReference type="PROSITE" id="PS51061">
    <property type="entry name" value="R3H"/>
    <property type="match status" value="1"/>
</dbReference>
<dbReference type="CDD" id="cd02644">
    <property type="entry name" value="R3H_jag"/>
    <property type="match status" value="1"/>
</dbReference>
<name>A0A1I2C5F4_9BACI</name>
<sequence>MNSVKVSGKTVEDAVREALKQLGTDKVENVEYKVLEEPTKGFLGIIGGKDALLEATLKAEPEEEALAFLQDILQQMKVRVDVEMHKNGRETEFLLSGEDLGVIIGKRGKTLDSLQYLVNLAANRTSGRYTRIILDAENYRKRRQEALEQLAERLASKVERTGLKELLEPMNARERKIIHSALQNRQGVLTRSEGTEPHRYIVIYPEK</sequence>
<evidence type="ECO:0000256" key="1">
    <source>
        <dbReference type="ARBA" id="ARBA00022490"/>
    </source>
</evidence>
<keyword evidence="1 6" id="KW-0963">Cytoplasm</keyword>
<gene>
    <name evidence="6" type="primary">khpB</name>
    <name evidence="6" type="synonym">eloR</name>
    <name evidence="8" type="ORF">SAMN05192532_102722</name>
</gene>
<dbReference type="Proteomes" id="UP000199516">
    <property type="component" value="Unassembled WGS sequence"/>
</dbReference>
<keyword evidence="9" id="KW-1185">Reference proteome</keyword>
<dbReference type="Pfam" id="PF01424">
    <property type="entry name" value="R3H"/>
    <property type="match status" value="1"/>
</dbReference>
<proteinExistence type="inferred from homology"/>
<keyword evidence="5 6" id="KW-0961">Cell wall biogenesis/degradation</keyword>
<dbReference type="GO" id="GO:0071555">
    <property type="term" value="P:cell wall organization"/>
    <property type="evidence" value="ECO:0007669"/>
    <property type="project" value="UniProtKB-KW"/>
</dbReference>
<dbReference type="InterPro" id="IPR036867">
    <property type="entry name" value="R3H_dom_sf"/>
</dbReference>
<dbReference type="Gene3D" id="3.30.1370.50">
    <property type="entry name" value="R3H-like domain"/>
    <property type="match status" value="1"/>
</dbReference>
<comment type="similarity">
    <text evidence="6">Belongs to the KhpB RNA-binding protein family.</text>
</comment>
<evidence type="ECO:0000256" key="5">
    <source>
        <dbReference type="ARBA" id="ARBA00023316"/>
    </source>
</evidence>
<organism evidence="8 9">
    <name type="scientific">Alteribacillus iranensis</name>
    <dbReference type="NCBI Taxonomy" id="930128"/>
    <lineage>
        <taxon>Bacteria</taxon>
        <taxon>Bacillati</taxon>
        <taxon>Bacillota</taxon>
        <taxon>Bacilli</taxon>
        <taxon>Bacillales</taxon>
        <taxon>Bacillaceae</taxon>
        <taxon>Alteribacillus</taxon>
    </lineage>
</organism>
<dbReference type="RefSeq" id="WP_091659667.1">
    <property type="nucleotide sequence ID" value="NZ_FONT01000002.1"/>
</dbReference>
<dbReference type="CDD" id="cd02414">
    <property type="entry name" value="KH-II_Jag"/>
    <property type="match status" value="1"/>
</dbReference>
<dbReference type="GO" id="GO:0003723">
    <property type="term" value="F:RNA binding"/>
    <property type="evidence" value="ECO:0007669"/>
    <property type="project" value="UniProtKB-UniRule"/>
</dbReference>
<dbReference type="InterPro" id="IPR015946">
    <property type="entry name" value="KH_dom-like_a/b"/>
</dbReference>
<dbReference type="AlphaFoldDB" id="A0A1I2C5F4"/>
<dbReference type="GO" id="GO:0008360">
    <property type="term" value="P:regulation of cell shape"/>
    <property type="evidence" value="ECO:0007669"/>
    <property type="project" value="UniProtKB-KW"/>
</dbReference>
<evidence type="ECO:0000256" key="4">
    <source>
        <dbReference type="ARBA" id="ARBA00023186"/>
    </source>
</evidence>
<comment type="caution">
    <text evidence="6">Lacks conserved residue(s) required for the propagation of feature annotation.</text>
</comment>
<dbReference type="OrthoDB" id="9794483at2"/>
<dbReference type="InterPro" id="IPR034079">
    <property type="entry name" value="R3H_KhpB"/>
</dbReference>
<dbReference type="GO" id="GO:0005737">
    <property type="term" value="C:cytoplasm"/>
    <property type="evidence" value="ECO:0007669"/>
    <property type="project" value="UniProtKB-SubCell"/>
</dbReference>
<comment type="subcellular location">
    <subcellularLocation>
        <location evidence="6">Cytoplasm</location>
    </subcellularLocation>
</comment>
<dbReference type="HAMAP" id="MF_00867">
    <property type="entry name" value="KhpB"/>
    <property type="match status" value="1"/>
</dbReference>
<evidence type="ECO:0000256" key="2">
    <source>
        <dbReference type="ARBA" id="ARBA00022884"/>
    </source>
</evidence>
<feature type="domain" description="R3H" evidence="7">
    <location>
        <begin position="141"/>
        <end position="207"/>
    </location>
</feature>
<dbReference type="InterPro" id="IPR001374">
    <property type="entry name" value="R3H_dom"/>
</dbReference>
<dbReference type="NCBIfam" id="NF041568">
    <property type="entry name" value="Jag_EloR"/>
    <property type="match status" value="1"/>
</dbReference>
<keyword evidence="4 6" id="KW-0143">Chaperone</keyword>
<keyword evidence="2 6" id="KW-0694">RNA-binding</keyword>
<reference evidence="8 9" key="1">
    <citation type="submission" date="2016-10" db="EMBL/GenBank/DDBJ databases">
        <authorList>
            <person name="de Groot N.N."/>
        </authorList>
    </citation>
    <scope>NUCLEOTIDE SEQUENCE [LARGE SCALE GENOMIC DNA]</scope>
    <source>
        <strain evidence="8 9">DSM 23995</strain>
    </source>
</reference>
<dbReference type="PANTHER" id="PTHR35800">
    <property type="entry name" value="PROTEIN JAG"/>
    <property type="match status" value="1"/>
</dbReference>
<dbReference type="PANTHER" id="PTHR35800:SF1">
    <property type="entry name" value="RNA-BINDING PROTEIN KHPB"/>
    <property type="match status" value="1"/>
</dbReference>
<dbReference type="Gene3D" id="3.30.30.80">
    <property type="entry name" value="probable RNA-binding protein from clostridium symbiosum atcc 14940"/>
    <property type="match status" value="1"/>
</dbReference>
<comment type="domain">
    <text evidence="6">Has an N-terminal Jag-N domain and 2 RNA-binding domains (KH and R3H).</text>
</comment>
<dbReference type="SMART" id="SM01245">
    <property type="entry name" value="Jag_N"/>
    <property type="match status" value="1"/>
</dbReference>